<dbReference type="InterPro" id="IPR003444">
    <property type="entry name" value="MraZ"/>
</dbReference>
<feature type="domain" description="SpoVT-AbrB" evidence="8">
    <location>
        <begin position="10"/>
        <end position="56"/>
    </location>
</feature>
<dbReference type="InterPro" id="IPR035644">
    <property type="entry name" value="MraZ_C"/>
</dbReference>
<feature type="domain" description="SpoVT-AbrB" evidence="8">
    <location>
        <begin position="85"/>
        <end position="128"/>
    </location>
</feature>
<keyword evidence="2 7" id="KW-0963">Cytoplasm</keyword>
<dbReference type="NCBIfam" id="TIGR00242">
    <property type="entry name" value="division/cell wall cluster transcriptional repressor MraZ"/>
    <property type="match status" value="1"/>
</dbReference>
<dbReference type="GO" id="GO:2000143">
    <property type="term" value="P:negative regulation of DNA-templated transcription initiation"/>
    <property type="evidence" value="ECO:0007669"/>
    <property type="project" value="TreeGrafter"/>
</dbReference>
<keyword evidence="10" id="KW-1185">Reference proteome</keyword>
<dbReference type="OrthoDB" id="9807753at2"/>
<organism evidence="9 10">
    <name type="scientific">Desulfovibrio litoralis DSM 11393</name>
    <dbReference type="NCBI Taxonomy" id="1121455"/>
    <lineage>
        <taxon>Bacteria</taxon>
        <taxon>Pseudomonadati</taxon>
        <taxon>Thermodesulfobacteriota</taxon>
        <taxon>Desulfovibrionia</taxon>
        <taxon>Desulfovibrionales</taxon>
        <taxon>Desulfovibrionaceae</taxon>
        <taxon>Desulfovibrio</taxon>
    </lineage>
</organism>
<comment type="subunit">
    <text evidence="7">Forms oligomers.</text>
</comment>
<dbReference type="InterPro" id="IPR038619">
    <property type="entry name" value="MraZ_sf"/>
</dbReference>
<evidence type="ECO:0000256" key="5">
    <source>
        <dbReference type="ARBA" id="ARBA00023125"/>
    </source>
</evidence>
<dbReference type="GO" id="GO:0009295">
    <property type="term" value="C:nucleoid"/>
    <property type="evidence" value="ECO:0007669"/>
    <property type="project" value="UniProtKB-SubCell"/>
</dbReference>
<dbReference type="GO" id="GO:0005737">
    <property type="term" value="C:cytoplasm"/>
    <property type="evidence" value="ECO:0007669"/>
    <property type="project" value="UniProtKB-UniRule"/>
</dbReference>
<evidence type="ECO:0000256" key="1">
    <source>
        <dbReference type="ARBA" id="ARBA00013860"/>
    </source>
</evidence>
<dbReference type="CDD" id="cd16320">
    <property type="entry name" value="MraZ_N"/>
    <property type="match status" value="1"/>
</dbReference>
<keyword evidence="5 7" id="KW-0238">DNA-binding</keyword>
<reference evidence="9 10" key="1">
    <citation type="submission" date="2016-12" db="EMBL/GenBank/DDBJ databases">
        <authorList>
            <person name="Song W.-J."/>
            <person name="Kurnit D.M."/>
        </authorList>
    </citation>
    <scope>NUCLEOTIDE SEQUENCE [LARGE SCALE GENOMIC DNA]</scope>
    <source>
        <strain evidence="9 10">DSM 11393</strain>
    </source>
</reference>
<dbReference type="InterPro" id="IPR020603">
    <property type="entry name" value="MraZ_dom"/>
</dbReference>
<dbReference type="HAMAP" id="MF_01008">
    <property type="entry name" value="MraZ"/>
    <property type="match status" value="1"/>
</dbReference>
<dbReference type="Pfam" id="PF02381">
    <property type="entry name" value="MraZ"/>
    <property type="match status" value="2"/>
</dbReference>
<evidence type="ECO:0000313" key="10">
    <source>
        <dbReference type="Proteomes" id="UP000186469"/>
    </source>
</evidence>
<gene>
    <name evidence="7" type="primary">mraZ</name>
    <name evidence="9" type="ORF">SAMN02745728_00992</name>
</gene>
<dbReference type="EMBL" id="FRDI01000004">
    <property type="protein sequence ID" value="SHN59294.1"/>
    <property type="molecule type" value="Genomic_DNA"/>
</dbReference>
<comment type="subcellular location">
    <subcellularLocation>
        <location evidence="7">Cytoplasm</location>
        <location evidence="7">Nucleoid</location>
    </subcellularLocation>
</comment>
<evidence type="ECO:0000256" key="4">
    <source>
        <dbReference type="ARBA" id="ARBA00023015"/>
    </source>
</evidence>
<keyword evidence="4 7" id="KW-0805">Transcription regulation</keyword>
<dbReference type="InterPro" id="IPR007159">
    <property type="entry name" value="SpoVT-AbrB_dom"/>
</dbReference>
<name>A0A1M7SLG4_9BACT</name>
<dbReference type="Gene3D" id="3.40.1550.20">
    <property type="entry name" value="Transcriptional regulator MraZ domain"/>
    <property type="match status" value="1"/>
</dbReference>
<dbReference type="PANTHER" id="PTHR34701:SF1">
    <property type="entry name" value="TRANSCRIPTIONAL REGULATOR MRAZ"/>
    <property type="match status" value="1"/>
</dbReference>
<evidence type="ECO:0000256" key="3">
    <source>
        <dbReference type="ARBA" id="ARBA00022737"/>
    </source>
</evidence>
<evidence type="ECO:0000256" key="2">
    <source>
        <dbReference type="ARBA" id="ARBA00022490"/>
    </source>
</evidence>
<accession>A0A1M7SLG4</accession>
<evidence type="ECO:0000256" key="6">
    <source>
        <dbReference type="ARBA" id="ARBA00023163"/>
    </source>
</evidence>
<dbReference type="SUPFAM" id="SSF89447">
    <property type="entry name" value="AbrB/MazE/MraZ-like"/>
    <property type="match status" value="1"/>
</dbReference>
<dbReference type="CDD" id="cd16321">
    <property type="entry name" value="MraZ_C"/>
    <property type="match status" value="1"/>
</dbReference>
<evidence type="ECO:0000259" key="8">
    <source>
        <dbReference type="PROSITE" id="PS51740"/>
    </source>
</evidence>
<dbReference type="Proteomes" id="UP000186469">
    <property type="component" value="Unassembled WGS sequence"/>
</dbReference>
<sequence length="152" mass="17373">MSKLKLFRGRFSRSVDDKGRLMLPTELRSVLESRSESSKIIFTTYDGCIVGFPLPDWEQLEEAFYQLKNPPLTVRNFRRLVIGGAEECNIDAQGRVRLSKTHLEYSGIESELIIVGQGQKLELWQPQKLEEVLKQDYDVASLLAESGVDFSF</sequence>
<evidence type="ECO:0000313" key="9">
    <source>
        <dbReference type="EMBL" id="SHN59294.1"/>
    </source>
</evidence>
<dbReference type="AlphaFoldDB" id="A0A1M7SLG4"/>
<dbReference type="GO" id="GO:0000976">
    <property type="term" value="F:transcription cis-regulatory region binding"/>
    <property type="evidence" value="ECO:0007669"/>
    <property type="project" value="TreeGrafter"/>
</dbReference>
<dbReference type="STRING" id="1121455.SAMN02745728_00992"/>
<dbReference type="PROSITE" id="PS51740">
    <property type="entry name" value="SPOVT_ABRB"/>
    <property type="match status" value="2"/>
</dbReference>
<evidence type="ECO:0000256" key="7">
    <source>
        <dbReference type="HAMAP-Rule" id="MF_01008"/>
    </source>
</evidence>
<dbReference type="InterPro" id="IPR037914">
    <property type="entry name" value="SpoVT-AbrB_sf"/>
</dbReference>
<dbReference type="PANTHER" id="PTHR34701">
    <property type="entry name" value="TRANSCRIPTIONAL REGULATOR MRAZ"/>
    <property type="match status" value="1"/>
</dbReference>
<proteinExistence type="inferred from homology"/>
<comment type="similarity">
    <text evidence="7">Belongs to the MraZ family.</text>
</comment>
<protein>
    <recommendedName>
        <fullName evidence="1 7">Transcriptional regulator MraZ</fullName>
    </recommendedName>
</protein>
<dbReference type="InterPro" id="IPR035642">
    <property type="entry name" value="MraZ_N"/>
</dbReference>
<keyword evidence="6 7" id="KW-0804">Transcription</keyword>
<dbReference type="RefSeq" id="WP_072696695.1">
    <property type="nucleotide sequence ID" value="NZ_FRDI01000004.1"/>
</dbReference>
<keyword evidence="3" id="KW-0677">Repeat</keyword>
<dbReference type="GO" id="GO:0003700">
    <property type="term" value="F:DNA-binding transcription factor activity"/>
    <property type="evidence" value="ECO:0007669"/>
    <property type="project" value="UniProtKB-UniRule"/>
</dbReference>